<dbReference type="PANTHER" id="PTHR43566:SF1">
    <property type="entry name" value="AAA+ ATPASE DOMAIN-CONTAINING PROTEIN"/>
    <property type="match status" value="1"/>
</dbReference>
<dbReference type="PANTHER" id="PTHR43566">
    <property type="entry name" value="CONSERVED PROTEIN"/>
    <property type="match status" value="1"/>
</dbReference>
<organism evidence="2 3">
    <name type="scientific">Orrella daihaiensis</name>
    <dbReference type="NCBI Taxonomy" id="2782176"/>
    <lineage>
        <taxon>Bacteria</taxon>
        <taxon>Pseudomonadati</taxon>
        <taxon>Pseudomonadota</taxon>
        <taxon>Betaproteobacteria</taxon>
        <taxon>Burkholderiales</taxon>
        <taxon>Alcaligenaceae</taxon>
        <taxon>Orrella</taxon>
    </lineage>
</organism>
<gene>
    <name evidence="2" type="ORF">DHf2319_11380</name>
</gene>
<dbReference type="Proteomes" id="UP000831607">
    <property type="component" value="Chromosome"/>
</dbReference>
<sequence>MFDRSQLNVLNQRLKEKRRFMQVLSEPRQVGKTTLAKRAIESFSGRSHYATADQTSAPDANWIVQQWEIGRRLRQTGPALLVLDEVHKITRWSEAVKMLWDEDSFHNETAHDLHVVLLGSSQFLMHTSTTSSLTGRFELIKVPHWSHTEMHTAFGWTVEQYVLFGGYPGAATIIGEEERWRTYMLDTVMEPALSKDVLQITRIDKPALPRRLFTLGSRYSGQILSYQKMVGQLQDAGNTNTVSHYTDKFATSLIRFELRCQATLQPHQVVVASVSLRFRLLLSHHNKIDLVT</sequence>
<dbReference type="EMBL" id="CP063982">
    <property type="protein sequence ID" value="UOD50026.1"/>
    <property type="molecule type" value="Genomic_DNA"/>
</dbReference>
<keyword evidence="3" id="KW-1185">Reference proteome</keyword>
<name>A0ABY4AIA7_9BURK</name>
<proteinExistence type="predicted"/>
<keyword evidence="2" id="KW-0547">Nucleotide-binding</keyword>
<dbReference type="Gene3D" id="3.40.50.300">
    <property type="entry name" value="P-loop containing nucleotide triphosphate hydrolases"/>
    <property type="match status" value="1"/>
</dbReference>
<dbReference type="SUPFAM" id="SSF52540">
    <property type="entry name" value="P-loop containing nucleoside triphosphate hydrolases"/>
    <property type="match status" value="1"/>
</dbReference>
<feature type="domain" description="AAA" evidence="1">
    <location>
        <begin position="24"/>
        <end position="150"/>
    </location>
</feature>
<keyword evidence="2" id="KW-0067">ATP-binding</keyword>
<dbReference type="GO" id="GO:0005524">
    <property type="term" value="F:ATP binding"/>
    <property type="evidence" value="ECO:0007669"/>
    <property type="project" value="UniProtKB-KW"/>
</dbReference>
<dbReference type="RefSeq" id="WP_243478421.1">
    <property type="nucleotide sequence ID" value="NZ_CP063982.1"/>
</dbReference>
<reference evidence="2 3" key="1">
    <citation type="submission" date="2020-11" db="EMBL/GenBank/DDBJ databases">
        <title>Algicoccus daihaiensis sp.nov., isolated from Daihai Lake in Inner Mongolia.</title>
        <authorList>
            <person name="Kai J."/>
        </authorList>
    </citation>
    <scope>NUCLEOTIDE SEQUENCE [LARGE SCALE GENOMIC DNA]</scope>
    <source>
        <strain evidence="3">f23</strain>
    </source>
</reference>
<evidence type="ECO:0000313" key="3">
    <source>
        <dbReference type="Proteomes" id="UP000831607"/>
    </source>
</evidence>
<evidence type="ECO:0000313" key="2">
    <source>
        <dbReference type="EMBL" id="UOD50026.1"/>
    </source>
</evidence>
<dbReference type="InterPro" id="IPR041682">
    <property type="entry name" value="AAA_14"/>
</dbReference>
<protein>
    <submittedName>
        <fullName evidence="2">ATP-binding protein</fullName>
    </submittedName>
</protein>
<dbReference type="Pfam" id="PF13173">
    <property type="entry name" value="AAA_14"/>
    <property type="match status" value="1"/>
</dbReference>
<evidence type="ECO:0000259" key="1">
    <source>
        <dbReference type="Pfam" id="PF13173"/>
    </source>
</evidence>
<accession>A0ABY4AIA7</accession>
<dbReference type="InterPro" id="IPR027417">
    <property type="entry name" value="P-loop_NTPase"/>
</dbReference>